<keyword evidence="3 6" id="KW-0378">Hydrolase</keyword>
<dbReference type="RefSeq" id="WP_100904836.1">
    <property type="nucleotide sequence ID" value="NZ_CP017766.1"/>
</dbReference>
<feature type="binding site" evidence="6">
    <location>
        <position position="40"/>
    </location>
    <ligand>
        <name>Fe cation</name>
        <dbReference type="ChEBI" id="CHEBI:24875"/>
        <label>1</label>
    </ligand>
</feature>
<feature type="binding site" evidence="6">
    <location>
        <position position="40"/>
    </location>
    <ligand>
        <name>Fe cation</name>
        <dbReference type="ChEBI" id="CHEBI:24875"/>
        <label>2</label>
    </ligand>
</feature>
<dbReference type="GO" id="GO:0052645">
    <property type="term" value="P:F420-0 metabolic process"/>
    <property type="evidence" value="ECO:0007669"/>
    <property type="project" value="UniProtKB-UniRule"/>
</dbReference>
<protein>
    <recommendedName>
        <fullName evidence="6">2-amino-5-formylamino-6-ribosylaminopyrimidin-4(3H)-one 5'-monophosphate deformylase</fullName>
        <shortName evidence="6">FAPy deformylase</shortName>
        <ecNumber evidence="6">3.5.1.102</ecNumber>
    </recommendedName>
    <alternativeName>
        <fullName evidence="6">Formamide hydrolase</fullName>
    </alternativeName>
</protein>
<keyword evidence="5 6" id="KW-0408">Iron</keyword>
<evidence type="ECO:0000256" key="1">
    <source>
        <dbReference type="ARBA" id="ARBA00001947"/>
    </source>
</evidence>
<feature type="binding site" evidence="6">
    <location>
        <position position="31"/>
    </location>
    <ligand>
        <name>Fe cation</name>
        <dbReference type="ChEBI" id="CHEBI:24875"/>
        <label>2</label>
    </ligand>
</feature>
<dbReference type="GO" id="GO:0008198">
    <property type="term" value="F:ferrous iron binding"/>
    <property type="evidence" value="ECO:0007669"/>
    <property type="project" value="UniProtKB-UniRule"/>
</dbReference>
<evidence type="ECO:0000313" key="7">
    <source>
        <dbReference type="EMBL" id="AUB54858.1"/>
    </source>
</evidence>
<organism evidence="7 8">
    <name type="scientific">Methanobacterium subterraneum</name>
    <dbReference type="NCBI Taxonomy" id="59277"/>
    <lineage>
        <taxon>Archaea</taxon>
        <taxon>Methanobacteriati</taxon>
        <taxon>Methanobacteriota</taxon>
        <taxon>Methanomada group</taxon>
        <taxon>Methanobacteria</taxon>
        <taxon>Methanobacteriales</taxon>
        <taxon>Methanobacteriaceae</taxon>
        <taxon>Methanobacterium</taxon>
    </lineage>
</organism>
<name>A0A2H4V9V7_9EURY</name>
<dbReference type="GO" id="GO:0043729">
    <property type="term" value="F:2-amino-5-formylamino-6-(5-phosphoribosylamino)pyrimidin-4(3H)-one formate-lyase activity"/>
    <property type="evidence" value="ECO:0007669"/>
    <property type="project" value="UniProtKB-EC"/>
</dbReference>
<comment type="subunit">
    <text evidence="6">Homodimer.</text>
</comment>
<comment type="cofactor">
    <cofactor evidence="1">
        <name>Zn(2+)</name>
        <dbReference type="ChEBI" id="CHEBI:29105"/>
    </cofactor>
</comment>
<evidence type="ECO:0000256" key="4">
    <source>
        <dbReference type="ARBA" id="ARBA00022833"/>
    </source>
</evidence>
<comment type="similarity">
    <text evidence="6">Belongs to the creatininase superfamily. FAPy deformylase family.</text>
</comment>
<comment type="pathway">
    <text evidence="6">Cofactor biosynthesis; coenzyme F420 biosynthesis.</text>
</comment>
<comment type="cofactor">
    <cofactor evidence="6">
        <name>Fe(2+)</name>
        <dbReference type="ChEBI" id="CHEBI:29033"/>
    </cofactor>
    <text evidence="6">Requires one Fe(2+) ion for activity.</text>
</comment>
<evidence type="ECO:0000256" key="3">
    <source>
        <dbReference type="ARBA" id="ARBA00022801"/>
    </source>
</evidence>
<dbReference type="GO" id="GO:0009231">
    <property type="term" value="P:riboflavin biosynthetic process"/>
    <property type="evidence" value="ECO:0007669"/>
    <property type="project" value="UniProtKB-UniRule"/>
</dbReference>
<dbReference type="UniPathway" id="UPA00275"/>
<dbReference type="HAMAP" id="MF_02116">
    <property type="entry name" value="FAPy_deform"/>
    <property type="match status" value="1"/>
</dbReference>
<dbReference type="UniPathway" id="UPA00071"/>
<dbReference type="PANTHER" id="PTHR35005:SF1">
    <property type="entry name" value="2-AMINO-5-FORMYLAMINO-6-RIBOSYLAMINOPYRIMIDIN-4(3H)-ONE 5'-MONOPHOSPHATE DEFORMYLASE"/>
    <property type="match status" value="1"/>
</dbReference>
<dbReference type="Proteomes" id="UP000232806">
    <property type="component" value="Chromosome"/>
</dbReference>
<gene>
    <name evidence="6" type="primary">arfB</name>
    <name evidence="7" type="ORF">BK007_01715</name>
</gene>
<sequence>MIKLRYSSGKLLSPEVHKIGIMAIGSHLENHGAALPIDTDSKIASYLAFQASIRTGAKFIGILYAATEYDYVKHGVHMSADDLVKKELIPTLNSARNNLNLEAVVLVNGHGGNVPIKDYLADIEKELGIRMIFNNRIVEIEGPHAGTGELSMGVVLGMADESRLNEHCQFEEYPEVGMIGLPEARQQNKGIDDGACQVENEGIVVDLEVGENLLETAITDIVKDVQSILN</sequence>
<feature type="binding site" evidence="6">
    <location>
        <position position="110"/>
    </location>
    <ligand>
        <name>Fe cation</name>
        <dbReference type="ChEBI" id="CHEBI:24875"/>
        <label>1</label>
    </ligand>
</feature>
<dbReference type="EC" id="3.5.1.102" evidence="6"/>
<keyword evidence="4 6" id="KW-0862">Zinc</keyword>
<dbReference type="InterPro" id="IPR024087">
    <property type="entry name" value="Creatininase-like_sf"/>
</dbReference>
<evidence type="ECO:0000313" key="8">
    <source>
        <dbReference type="Proteomes" id="UP000232806"/>
    </source>
</evidence>
<evidence type="ECO:0000256" key="2">
    <source>
        <dbReference type="ARBA" id="ARBA00022723"/>
    </source>
</evidence>
<dbReference type="GeneID" id="35120269"/>
<feature type="binding site" evidence="6">
    <location>
        <position position="29"/>
    </location>
    <ligand>
        <name>Fe cation</name>
        <dbReference type="ChEBI" id="CHEBI:24875"/>
        <label>1</label>
    </ligand>
</feature>
<comment type="function">
    <text evidence="6">Catalyzes the hydrolysis of the formamide of 2-amino-5-formylamino-6-ribosylamino-4(3H)-pyrimidinone 5'-monophosphate (FAPy) to form 2,5-diamino-6-ribosylamino-4(3H)-pyrimidinone 5'-phosphate (APy).</text>
</comment>
<evidence type="ECO:0000256" key="6">
    <source>
        <dbReference type="HAMAP-Rule" id="MF_02116"/>
    </source>
</evidence>
<keyword evidence="2 6" id="KW-0479">Metal-binding</keyword>
<accession>A0A2H4V9V7</accession>
<comment type="pathway">
    <text evidence="6">Cofactor biosynthesis; riboflavin biosynthesis.</text>
</comment>
<dbReference type="SUPFAM" id="SSF102215">
    <property type="entry name" value="Creatininase"/>
    <property type="match status" value="1"/>
</dbReference>
<dbReference type="PANTHER" id="PTHR35005">
    <property type="entry name" value="3-DEHYDRO-SCYLLO-INOSOSE HYDROLASE"/>
    <property type="match status" value="1"/>
</dbReference>
<dbReference type="InterPro" id="IPR003785">
    <property type="entry name" value="Creatininase/forma_Hydrolase"/>
</dbReference>
<dbReference type="Pfam" id="PF02633">
    <property type="entry name" value="Creatininase"/>
    <property type="match status" value="1"/>
</dbReference>
<dbReference type="InterPro" id="IPR024901">
    <property type="entry name" value="FAPy_deformylase"/>
</dbReference>
<reference evidence="7 8" key="1">
    <citation type="submission" date="2016-10" db="EMBL/GenBank/DDBJ databases">
        <title>Comparative genomics between deep and shallow subseafloor isolates.</title>
        <authorList>
            <person name="Ishii S."/>
            <person name="Miller J.R."/>
            <person name="Sutton G."/>
            <person name="Suzuki S."/>
            <person name="Methe B."/>
            <person name="Inagaki F."/>
            <person name="Imachi H."/>
        </authorList>
    </citation>
    <scope>NUCLEOTIDE SEQUENCE [LARGE SCALE GENOMIC DNA]</scope>
    <source>
        <strain evidence="7 8">MO-MB1</strain>
    </source>
</reference>
<comment type="catalytic activity">
    <reaction evidence="6">
        <text>2-amino-5-formylamino-6-(5-phospho-D-ribosylamino)pyrimidin-4(3H)-one + H2O = 2,5-diamino-6-(1-D-ribosylamino)pyrimidin-4(3H)-one 5'-phosphate + formate + H(+)</text>
        <dbReference type="Rhea" id="RHEA:27282"/>
        <dbReference type="ChEBI" id="CHEBI:15377"/>
        <dbReference type="ChEBI" id="CHEBI:15378"/>
        <dbReference type="ChEBI" id="CHEBI:15740"/>
        <dbReference type="ChEBI" id="CHEBI:57258"/>
        <dbReference type="ChEBI" id="CHEBI:59545"/>
        <dbReference type="EC" id="3.5.1.102"/>
    </reaction>
</comment>
<evidence type="ECO:0000256" key="5">
    <source>
        <dbReference type="ARBA" id="ARBA00023004"/>
    </source>
</evidence>
<dbReference type="NCBIfam" id="NF033501">
    <property type="entry name" value="ArfB_arch_rifla"/>
    <property type="match status" value="1"/>
</dbReference>
<dbReference type="AlphaFoldDB" id="A0A2H4V9V7"/>
<proteinExistence type="inferred from homology"/>
<dbReference type="OrthoDB" id="46121at2157"/>
<dbReference type="Gene3D" id="3.40.50.10310">
    <property type="entry name" value="Creatininase"/>
    <property type="match status" value="1"/>
</dbReference>
<dbReference type="EMBL" id="CP017766">
    <property type="protein sequence ID" value="AUB54858.1"/>
    <property type="molecule type" value="Genomic_DNA"/>
</dbReference>
<comment type="cofactor">
    <cofactor evidence="6">
        <name>Fe(2+)</name>
        <dbReference type="ChEBI" id="CHEBI:29033"/>
    </cofactor>
    <cofactor evidence="6">
        <name>Zn(2+)</name>
        <dbReference type="ChEBI" id="CHEBI:29105"/>
    </cofactor>
    <text evidence="6">Requires an additional second metal ion that could be Fe(2+) or Zn(2+).</text>
</comment>